<evidence type="ECO:0000313" key="1">
    <source>
        <dbReference type="EMBL" id="CAJ1062742.1"/>
    </source>
</evidence>
<dbReference type="Proteomes" id="UP001178508">
    <property type="component" value="Chromosome 8"/>
</dbReference>
<keyword evidence="2" id="KW-1185">Reference proteome</keyword>
<evidence type="ECO:0000313" key="2">
    <source>
        <dbReference type="Proteomes" id="UP001178508"/>
    </source>
</evidence>
<name>A0AAV1FNG7_XYRNO</name>
<proteinExistence type="predicted"/>
<dbReference type="AlphaFoldDB" id="A0AAV1FNG7"/>
<reference evidence="1" key="1">
    <citation type="submission" date="2023-08" db="EMBL/GenBank/DDBJ databases">
        <authorList>
            <person name="Alioto T."/>
            <person name="Alioto T."/>
            <person name="Gomez Garrido J."/>
        </authorList>
    </citation>
    <scope>NUCLEOTIDE SEQUENCE</scope>
</reference>
<protein>
    <submittedName>
        <fullName evidence="1">Uncharacterized protein</fullName>
    </submittedName>
</protein>
<organism evidence="1 2">
    <name type="scientific">Xyrichtys novacula</name>
    <name type="common">Pearly razorfish</name>
    <name type="synonym">Hemipteronotus novacula</name>
    <dbReference type="NCBI Taxonomy" id="13765"/>
    <lineage>
        <taxon>Eukaryota</taxon>
        <taxon>Metazoa</taxon>
        <taxon>Chordata</taxon>
        <taxon>Craniata</taxon>
        <taxon>Vertebrata</taxon>
        <taxon>Euteleostomi</taxon>
        <taxon>Actinopterygii</taxon>
        <taxon>Neopterygii</taxon>
        <taxon>Teleostei</taxon>
        <taxon>Neoteleostei</taxon>
        <taxon>Acanthomorphata</taxon>
        <taxon>Eupercaria</taxon>
        <taxon>Labriformes</taxon>
        <taxon>Labridae</taxon>
        <taxon>Xyrichtys</taxon>
    </lineage>
</organism>
<gene>
    <name evidence="1" type="ORF">XNOV1_A029276</name>
</gene>
<accession>A0AAV1FNG7</accession>
<sequence>MNLHDLSAPANRIAAPGMTAEPLSLSWPLSVETHTTHTNTQIPSCNINININSRWPLWIYLSVSLLAKRLDHTRRSDGLVT</sequence>
<dbReference type="EMBL" id="OY660871">
    <property type="protein sequence ID" value="CAJ1062742.1"/>
    <property type="molecule type" value="Genomic_DNA"/>
</dbReference>